<dbReference type="Gene3D" id="3.90.850.10">
    <property type="entry name" value="Fumarylacetoacetase-like, C-terminal domain"/>
    <property type="match status" value="1"/>
</dbReference>
<protein>
    <submittedName>
        <fullName evidence="3">Fumarylacetoacetate hydrolase</fullName>
    </submittedName>
</protein>
<gene>
    <name evidence="3" type="ordered locus">PERMA_1531</name>
</gene>
<keyword evidence="1" id="KW-0479">Metal-binding</keyword>
<evidence type="ECO:0000259" key="2">
    <source>
        <dbReference type="Pfam" id="PF01557"/>
    </source>
</evidence>
<dbReference type="RefSeq" id="WP_012676633.1">
    <property type="nucleotide sequence ID" value="NC_012440.1"/>
</dbReference>
<evidence type="ECO:0000256" key="1">
    <source>
        <dbReference type="ARBA" id="ARBA00022723"/>
    </source>
</evidence>
<dbReference type="PaxDb" id="123214-PERMA_1531"/>
<dbReference type="STRING" id="123214.PERMA_1531"/>
<name>C0QRK2_PERMH</name>
<sequence>MKRVVFDSKEVFPSKIICVGRNYTDHIRELGNKNPEEIVLFIKPNSSISDILLKPDERCRYEGEISFIFKDGQIAGVGLGIDLTLIDVQKRLKEKGLPWEKSKAFDNSAVFSDFVRVDSIDYIRMELWINGKLRQSGSVSQMIYSVDQIVNEIKRYFSINDYDILMCGTPEGVGEFEKGDIFIGKIFSGDKLLTEGRWTAE</sequence>
<dbReference type="InterPro" id="IPR011234">
    <property type="entry name" value="Fumarylacetoacetase-like_C"/>
</dbReference>
<dbReference type="SUPFAM" id="SSF56529">
    <property type="entry name" value="FAH"/>
    <property type="match status" value="1"/>
</dbReference>
<dbReference type="Proteomes" id="UP000001366">
    <property type="component" value="Chromosome"/>
</dbReference>
<proteinExistence type="predicted"/>
<organism evidence="3 4">
    <name type="scientific">Persephonella marina (strain DSM 14350 / EX-H1)</name>
    <dbReference type="NCBI Taxonomy" id="123214"/>
    <lineage>
        <taxon>Bacteria</taxon>
        <taxon>Pseudomonadati</taxon>
        <taxon>Aquificota</taxon>
        <taxon>Aquificia</taxon>
        <taxon>Aquificales</taxon>
        <taxon>Hydrogenothermaceae</taxon>
        <taxon>Persephonella</taxon>
    </lineage>
</organism>
<dbReference type="EMBL" id="CP001230">
    <property type="protein sequence ID" value="ACO04395.1"/>
    <property type="molecule type" value="Genomic_DNA"/>
</dbReference>
<dbReference type="Pfam" id="PF01557">
    <property type="entry name" value="FAA_hydrolase"/>
    <property type="match status" value="1"/>
</dbReference>
<feature type="domain" description="Fumarylacetoacetase-like C-terminal" evidence="2">
    <location>
        <begin position="15"/>
        <end position="180"/>
    </location>
</feature>
<dbReference type="GO" id="GO:0046872">
    <property type="term" value="F:metal ion binding"/>
    <property type="evidence" value="ECO:0007669"/>
    <property type="project" value="UniProtKB-KW"/>
</dbReference>
<dbReference type="PANTHER" id="PTHR11820:SF7">
    <property type="entry name" value="ACYLPYRUVASE FAHD1, MITOCHONDRIAL"/>
    <property type="match status" value="1"/>
</dbReference>
<keyword evidence="4" id="KW-1185">Reference proteome</keyword>
<dbReference type="InterPro" id="IPR036663">
    <property type="entry name" value="Fumarylacetoacetase_C_sf"/>
</dbReference>
<dbReference type="KEGG" id="pmx:PERMA_1531"/>
<evidence type="ECO:0000313" key="3">
    <source>
        <dbReference type="EMBL" id="ACO04395.1"/>
    </source>
</evidence>
<evidence type="ECO:0000313" key="4">
    <source>
        <dbReference type="Proteomes" id="UP000001366"/>
    </source>
</evidence>
<dbReference type="HOGENOM" id="CLU_028458_5_2_0"/>
<reference evidence="3 4" key="1">
    <citation type="journal article" date="2009" name="J. Bacteriol.">
        <title>Complete and draft genome sequences of six members of the Aquificales.</title>
        <authorList>
            <person name="Reysenbach A.L."/>
            <person name="Hamamura N."/>
            <person name="Podar M."/>
            <person name="Griffiths E."/>
            <person name="Ferreira S."/>
            <person name="Hochstein R."/>
            <person name="Heidelberg J."/>
            <person name="Johnson J."/>
            <person name="Mead D."/>
            <person name="Pohorille A."/>
            <person name="Sarmiento M."/>
            <person name="Schweighofer K."/>
            <person name="Seshadri R."/>
            <person name="Voytek M.A."/>
        </authorList>
    </citation>
    <scope>NUCLEOTIDE SEQUENCE [LARGE SCALE GENOMIC DNA]</scope>
    <source>
        <strain evidence="4">DSM 14350 / EX-H1</strain>
    </source>
</reference>
<keyword evidence="3" id="KW-0378">Hydrolase</keyword>
<accession>C0QRK2</accession>
<dbReference type="GO" id="GO:0018773">
    <property type="term" value="F:acetylpyruvate hydrolase activity"/>
    <property type="evidence" value="ECO:0007669"/>
    <property type="project" value="TreeGrafter"/>
</dbReference>
<dbReference type="eggNOG" id="COG0179">
    <property type="taxonomic scope" value="Bacteria"/>
</dbReference>
<dbReference type="PANTHER" id="PTHR11820">
    <property type="entry name" value="ACYLPYRUVASE"/>
    <property type="match status" value="1"/>
</dbReference>
<dbReference type="OrthoDB" id="9805307at2"/>
<dbReference type="AlphaFoldDB" id="C0QRK2"/>